<accession>A0A495IAC7</accession>
<reference evidence="2 3" key="1">
    <citation type="submission" date="2018-10" db="EMBL/GenBank/DDBJ databases">
        <title>Sequencing the genomes of 1000 actinobacteria strains.</title>
        <authorList>
            <person name="Klenk H.-P."/>
        </authorList>
    </citation>
    <scope>NUCLEOTIDE SEQUENCE [LARGE SCALE GENOMIC DNA]</scope>
    <source>
        <strain evidence="2 3">DSM 17894</strain>
    </source>
</reference>
<keyword evidence="3" id="KW-1185">Reference proteome</keyword>
<dbReference type="Gene3D" id="3.40.50.720">
    <property type="entry name" value="NAD(P)-binding Rossmann-like Domain"/>
    <property type="match status" value="1"/>
</dbReference>
<feature type="domain" description="Enoyl reductase (ER)" evidence="1">
    <location>
        <begin position="8"/>
        <end position="292"/>
    </location>
</feature>
<evidence type="ECO:0000313" key="3">
    <source>
        <dbReference type="Proteomes" id="UP000280008"/>
    </source>
</evidence>
<dbReference type="InterPro" id="IPR013149">
    <property type="entry name" value="ADH-like_C"/>
</dbReference>
<dbReference type="Pfam" id="PF00107">
    <property type="entry name" value="ADH_zinc_N"/>
    <property type="match status" value="1"/>
</dbReference>
<dbReference type="PANTHER" id="PTHR43677:SF11">
    <property type="entry name" value="ZINC-CONTAINING ALCOHOL DEHYDROGENASE"/>
    <property type="match status" value="1"/>
</dbReference>
<dbReference type="AlphaFoldDB" id="A0A495IAC7"/>
<dbReference type="EMBL" id="RBKS01000001">
    <property type="protein sequence ID" value="RKR72973.1"/>
    <property type="molecule type" value="Genomic_DNA"/>
</dbReference>
<dbReference type="RefSeq" id="WP_121367893.1">
    <property type="nucleotide sequence ID" value="NZ_RBKS01000001.1"/>
</dbReference>
<dbReference type="InterPro" id="IPR020843">
    <property type="entry name" value="ER"/>
</dbReference>
<name>A0A495IAC7_9MICO</name>
<proteinExistence type="predicted"/>
<comment type="caution">
    <text evidence="2">The sequence shown here is derived from an EMBL/GenBank/DDBJ whole genome shotgun (WGS) entry which is preliminary data.</text>
</comment>
<dbReference type="Proteomes" id="UP000280008">
    <property type="component" value="Unassembled WGS sequence"/>
</dbReference>
<gene>
    <name evidence="2" type="ORF">C8E83_0055</name>
</gene>
<dbReference type="InterPro" id="IPR036291">
    <property type="entry name" value="NAD(P)-bd_dom_sf"/>
</dbReference>
<organism evidence="2 3">
    <name type="scientific">Frondihabitans australicus</name>
    <dbReference type="NCBI Taxonomy" id="386892"/>
    <lineage>
        <taxon>Bacteria</taxon>
        <taxon>Bacillati</taxon>
        <taxon>Actinomycetota</taxon>
        <taxon>Actinomycetes</taxon>
        <taxon>Micrococcales</taxon>
        <taxon>Microbacteriaceae</taxon>
        <taxon>Frondihabitans</taxon>
    </lineage>
</organism>
<dbReference type="GO" id="GO:0016491">
    <property type="term" value="F:oxidoreductase activity"/>
    <property type="evidence" value="ECO:0007669"/>
    <property type="project" value="InterPro"/>
</dbReference>
<dbReference type="SUPFAM" id="SSF51735">
    <property type="entry name" value="NAD(P)-binding Rossmann-fold domains"/>
    <property type="match status" value="1"/>
</dbReference>
<dbReference type="InterPro" id="IPR051397">
    <property type="entry name" value="Zn-ADH-like_protein"/>
</dbReference>
<dbReference type="OrthoDB" id="9787435at2"/>
<evidence type="ECO:0000313" key="2">
    <source>
        <dbReference type="EMBL" id="RKR72973.1"/>
    </source>
</evidence>
<sequence>MKAALVTSFAEPPRYADVPEPVPVAGAGDVLVEVLASGLHPRIRSQADGSHYTSGDALPLVPGLDGVGRTPDGRLAYFVLGDTPLGAMAEKTLVDPRRMIPLPDDADPVLIAAAMNPAMSSWVAFRRRVTFEPGMSVLILGATGSAGQLAVQIARHLGARDIVAAGRGQERLDALRPLGATATIDLAAAPDAVAAEISAKAAEVDVVIDYLWGEPAQNAIMPLLLGRADRSRLVEWVQIGSVAGADIALGSAALRQANIRFLGSGQGSNSAAGIVAELPSLVAELVAGTFTIDADGVPLAEVTRVWQEPATRRVVLLP</sequence>
<protein>
    <submittedName>
        <fullName evidence="2">NADPH:quinone reductase-like Zn-dependent oxidoreductase</fullName>
    </submittedName>
</protein>
<evidence type="ECO:0000259" key="1">
    <source>
        <dbReference type="SMART" id="SM00829"/>
    </source>
</evidence>
<dbReference type="SMART" id="SM00829">
    <property type="entry name" value="PKS_ER"/>
    <property type="match status" value="1"/>
</dbReference>
<dbReference type="Gene3D" id="3.90.180.10">
    <property type="entry name" value="Medium-chain alcohol dehydrogenases, catalytic domain"/>
    <property type="match status" value="2"/>
</dbReference>
<dbReference type="SUPFAM" id="SSF50129">
    <property type="entry name" value="GroES-like"/>
    <property type="match status" value="1"/>
</dbReference>
<dbReference type="InterPro" id="IPR011032">
    <property type="entry name" value="GroES-like_sf"/>
</dbReference>
<dbReference type="PANTHER" id="PTHR43677">
    <property type="entry name" value="SHORT-CHAIN DEHYDROGENASE/REDUCTASE"/>
    <property type="match status" value="1"/>
</dbReference>